<evidence type="ECO:0000313" key="8">
    <source>
        <dbReference type="EMBL" id="KAB8670403.1"/>
    </source>
</evidence>
<dbReference type="GO" id="GO:0043565">
    <property type="term" value="F:sequence-specific DNA binding"/>
    <property type="evidence" value="ECO:0007669"/>
    <property type="project" value="InterPro"/>
</dbReference>
<organism evidence="8 9">
    <name type="scientific">Carpinus fangiana</name>
    <dbReference type="NCBI Taxonomy" id="176857"/>
    <lineage>
        <taxon>Eukaryota</taxon>
        <taxon>Viridiplantae</taxon>
        <taxon>Streptophyta</taxon>
        <taxon>Embryophyta</taxon>
        <taxon>Tracheophyta</taxon>
        <taxon>Spermatophyta</taxon>
        <taxon>Magnoliopsida</taxon>
        <taxon>eudicotyledons</taxon>
        <taxon>Gunneridae</taxon>
        <taxon>Pentapetalae</taxon>
        <taxon>rosids</taxon>
        <taxon>fabids</taxon>
        <taxon>Fagales</taxon>
        <taxon>Betulaceae</taxon>
        <taxon>Carpinus</taxon>
    </lineage>
</organism>
<keyword evidence="4 5" id="KW-0238">DNA-binding</keyword>
<evidence type="ECO:0000256" key="5">
    <source>
        <dbReference type="PROSITE-ProRule" id="PRU00089"/>
    </source>
</evidence>
<dbReference type="InterPro" id="IPR001766">
    <property type="entry name" value="Fork_head_dom"/>
</dbReference>
<evidence type="ECO:0000313" key="9">
    <source>
        <dbReference type="Proteomes" id="UP000327013"/>
    </source>
</evidence>
<dbReference type="GO" id="GO:0008270">
    <property type="term" value="F:zinc ion binding"/>
    <property type="evidence" value="ECO:0007669"/>
    <property type="project" value="UniProtKB-KW"/>
</dbReference>
<name>A0A5N6L3Z6_9ROSI</name>
<feature type="domain" description="Fork-head" evidence="7">
    <location>
        <begin position="304"/>
        <end position="389"/>
    </location>
</feature>
<evidence type="ECO:0000256" key="1">
    <source>
        <dbReference type="ARBA" id="ARBA00022723"/>
    </source>
</evidence>
<dbReference type="GO" id="GO:0003700">
    <property type="term" value="F:DNA-binding transcription factor activity"/>
    <property type="evidence" value="ECO:0007669"/>
    <property type="project" value="InterPro"/>
</dbReference>
<dbReference type="Gene3D" id="3.30.40.10">
    <property type="entry name" value="Zinc/RING finger domain, C3HC4 (zinc finger)"/>
    <property type="match status" value="1"/>
</dbReference>
<dbReference type="SUPFAM" id="SSF57903">
    <property type="entry name" value="FYVE/PHD zinc finger"/>
    <property type="match status" value="1"/>
</dbReference>
<protein>
    <recommendedName>
        <fullName evidence="7">Fork-head domain-containing protein</fullName>
    </recommendedName>
</protein>
<feature type="compositionally biased region" description="Polar residues" evidence="6">
    <location>
        <begin position="17"/>
        <end position="34"/>
    </location>
</feature>
<evidence type="ECO:0000259" key="7">
    <source>
        <dbReference type="PROSITE" id="PS50039"/>
    </source>
</evidence>
<evidence type="ECO:0000256" key="3">
    <source>
        <dbReference type="ARBA" id="ARBA00022833"/>
    </source>
</evidence>
<keyword evidence="5" id="KW-0539">Nucleus</keyword>
<comment type="subcellular location">
    <subcellularLocation>
        <location evidence="5">Nucleus</location>
    </subcellularLocation>
</comment>
<keyword evidence="9" id="KW-1185">Reference proteome</keyword>
<reference evidence="8 9" key="1">
    <citation type="submission" date="2019-06" db="EMBL/GenBank/DDBJ databases">
        <title>A chromosomal-level reference genome of Carpinus fangiana (Coryloideae, Betulaceae).</title>
        <authorList>
            <person name="Yang X."/>
            <person name="Wang Z."/>
            <person name="Zhang L."/>
            <person name="Hao G."/>
            <person name="Liu J."/>
            <person name="Yang Y."/>
        </authorList>
    </citation>
    <scope>NUCLEOTIDE SEQUENCE [LARGE SCALE GENOMIC DNA]</scope>
    <source>
        <strain evidence="8">Cfa_2016G</strain>
        <tissue evidence="8">Leaf</tissue>
    </source>
</reference>
<accession>A0A5N6L3Z6</accession>
<dbReference type="EMBL" id="VIBQ01000084">
    <property type="protein sequence ID" value="KAB8670403.1"/>
    <property type="molecule type" value="Genomic_DNA"/>
</dbReference>
<evidence type="ECO:0000256" key="6">
    <source>
        <dbReference type="SAM" id="MobiDB-lite"/>
    </source>
</evidence>
<keyword evidence="1" id="KW-0479">Metal-binding</keyword>
<dbReference type="PROSITE" id="PS50039">
    <property type="entry name" value="FORK_HEAD_3"/>
    <property type="match status" value="1"/>
</dbReference>
<gene>
    <name evidence="8" type="ORF">FH972_026316</name>
</gene>
<keyword evidence="2" id="KW-0863">Zinc-finger</keyword>
<feature type="DNA-binding region" description="Fork-head" evidence="5">
    <location>
        <begin position="304"/>
        <end position="389"/>
    </location>
</feature>
<feature type="region of interest" description="Disordered" evidence="6">
    <location>
        <begin position="1"/>
        <end position="66"/>
    </location>
</feature>
<evidence type="ECO:0000256" key="2">
    <source>
        <dbReference type="ARBA" id="ARBA00022771"/>
    </source>
</evidence>
<dbReference type="InterPro" id="IPR013083">
    <property type="entry name" value="Znf_RING/FYVE/PHD"/>
</dbReference>
<keyword evidence="3" id="KW-0862">Zinc</keyword>
<dbReference type="AlphaFoldDB" id="A0A5N6L3Z6"/>
<dbReference type="Proteomes" id="UP000327013">
    <property type="component" value="Unassembled WGS sequence"/>
</dbReference>
<comment type="caution">
    <text evidence="8">The sequence shown here is derived from an EMBL/GenBank/DDBJ whole genome shotgun (WGS) entry which is preliminary data.</text>
</comment>
<evidence type="ECO:0000256" key="4">
    <source>
        <dbReference type="ARBA" id="ARBA00023125"/>
    </source>
</evidence>
<sequence length="823" mass="92665">MDSHDSRSPSILIPPNLRSTTSVITFSKPPTLTSGKRKQRSHNPSRTSSDDSSSSSHDTLPTNPRHKLLRNQHITFSFPHVPESTLKIRLDRIAHSPGDLAASLDFQLLVACIRSDYKIKWDGLSDRQILIYSTCTSRRVHDNRTLRKQVNKLSVKGEPLEFWGRWTPYPEEVEPVSSGSAFDAELTLSSKSQWEAAAAKKGEVSVVEHGTNRALPLSDRVVRCICSDARYDRSKSYVHCKHCHTSQHQLCYYRPGVDVSDAKVKHICAECRPAVASPELAQLVKDDSIMLRESCTKYNDDGARPQLSWLQLITESFEESPCLLLTAAQISARIARKYAYWRNELQRRGPESRLRSNVAAILSQTLIRVEPPFIALRPTTAKDNKNVYWVSADDSVGLLNTRQKLAQVRATTFGASSAVSAKPVGASADAFQDLEAGSSPHQKPRSPGTVPVIPFYVKHNFSSDCSIEPRKIDSKAWQDLRLLTTVDVVGNTCAPGDVVEVAVEGLATSFALVKEIKAMDTGHVLVAVWWFWSKEDLLAHAHTRKKRDKWPQGLTHLLSNWLDIIHAAAIRGKLGNADLTRCTNIVDGNSKSTTVRATDEEAVSWVCESLQGLPRTWEDQSADVEMADADLEQDDPLHEGLLSPELFTSKLIEICRIEDRIQTIRETTAERRRRFPKGDPWPQRDPVKLIQEQQERIEKLTGVVRADSGSAEQVDARLAHHLKRTHDISVDDFEFIVESNLHGRVGLTQKKTGRTSWISIPSTRLKRDVRFPEMASPDAIAAWIEREDAERRRILMYACERKAFLLEEQLWQEGRWWEANDAA</sequence>
<dbReference type="GO" id="GO:0005634">
    <property type="term" value="C:nucleus"/>
    <property type="evidence" value="ECO:0007669"/>
    <property type="project" value="UniProtKB-SubCell"/>
</dbReference>
<dbReference type="InterPro" id="IPR011011">
    <property type="entry name" value="Znf_FYVE_PHD"/>
</dbReference>
<proteinExistence type="predicted"/>